<dbReference type="Gene3D" id="3.40.1350.10">
    <property type="match status" value="1"/>
</dbReference>
<dbReference type="InterPro" id="IPR011856">
    <property type="entry name" value="tRNA_endonuc-like_dom_sf"/>
</dbReference>
<evidence type="ECO:0000313" key="4">
    <source>
        <dbReference type="Proteomes" id="UP000199207"/>
    </source>
</evidence>
<dbReference type="Proteomes" id="UP000199207">
    <property type="component" value="Unassembled WGS sequence"/>
</dbReference>
<dbReference type="GO" id="GO:0004519">
    <property type="term" value="F:endonuclease activity"/>
    <property type="evidence" value="ECO:0007669"/>
    <property type="project" value="InterPro"/>
</dbReference>
<evidence type="ECO:0000313" key="3">
    <source>
        <dbReference type="EMBL" id="SFC59905.1"/>
    </source>
</evidence>
<dbReference type="STRING" id="910347.SAMN05421773_104226"/>
<feature type="domain" description="DUF5655" evidence="2">
    <location>
        <begin position="201"/>
        <end position="307"/>
    </location>
</feature>
<proteinExistence type="predicted"/>
<feature type="domain" description="Endonuclease NucS C-terminal" evidence="1">
    <location>
        <begin position="25"/>
        <end position="99"/>
    </location>
</feature>
<dbReference type="InterPro" id="IPR043714">
    <property type="entry name" value="DUF5655"/>
</dbReference>
<evidence type="ECO:0000259" key="1">
    <source>
        <dbReference type="Pfam" id="PF01939"/>
    </source>
</evidence>
<evidence type="ECO:0000259" key="2">
    <source>
        <dbReference type="Pfam" id="PF18899"/>
    </source>
</evidence>
<dbReference type="RefSeq" id="WP_093838492.1">
    <property type="nucleotide sequence ID" value="NZ_FOLM01000004.1"/>
</dbReference>
<dbReference type="GO" id="GO:0003676">
    <property type="term" value="F:nucleic acid binding"/>
    <property type="evidence" value="ECO:0007669"/>
    <property type="project" value="InterPro"/>
</dbReference>
<protein>
    <submittedName>
        <fullName evidence="3">Predicted transport protein</fullName>
    </submittedName>
</protein>
<dbReference type="Pfam" id="PF18899">
    <property type="entry name" value="DUF5655"/>
    <property type="match status" value="1"/>
</dbReference>
<dbReference type="InterPro" id="IPR048301">
    <property type="entry name" value="NucS_C"/>
</dbReference>
<gene>
    <name evidence="3" type="ORF">SAMN05421773_104226</name>
</gene>
<dbReference type="AlphaFoldDB" id="A0A1I1KH78"/>
<reference evidence="3 4" key="1">
    <citation type="submission" date="2016-10" db="EMBL/GenBank/DDBJ databases">
        <authorList>
            <person name="de Groot N.N."/>
        </authorList>
    </citation>
    <scope>NUCLEOTIDE SEQUENCE [LARGE SCALE GENOMIC DNA]</scope>
    <source>
        <strain evidence="3 4">CGMCC 4.5739</strain>
    </source>
</reference>
<name>A0A1I1KH78_9ACTN</name>
<dbReference type="Pfam" id="PF01939">
    <property type="entry name" value="NucS_C"/>
    <property type="match status" value="1"/>
</dbReference>
<accession>A0A1I1KH78</accession>
<dbReference type="EMBL" id="FOLM01000004">
    <property type="protein sequence ID" value="SFC59905.1"/>
    <property type="molecule type" value="Genomic_DNA"/>
</dbReference>
<keyword evidence="4" id="KW-1185">Reference proteome</keyword>
<sequence>MGDLKLFRVTDGVAMEVPGASLAVERQVQSLIERNMEAMLGIRFLASEYETGPRHRGRIDSLGLDENGSPVIVEYKRRRDANVISQVFSYLSWLDDHRHEFTMLVQARLGSDAAASIEWGDPRLVCIAGDYTWHDEQAVGSMGRRIDLVRYRDFGDGLLTLELVASAPAPPSAVRRRATDRRARGAAASVASSQGVREVLEHLPDSLRDLYEELHSRLIAPGDVESVFKQHYIAYRRMVNIACVHFQPAGHTIVVYLKVDPSKVELRESFTRDVRDKGHWGTGDLEVRIKSRADLERAEKLIRLAYDAG</sequence>
<dbReference type="OrthoDB" id="9798761at2"/>
<organism evidence="3 4">
    <name type="scientific">Streptomyces aidingensis</name>
    <dbReference type="NCBI Taxonomy" id="910347"/>
    <lineage>
        <taxon>Bacteria</taxon>
        <taxon>Bacillati</taxon>
        <taxon>Actinomycetota</taxon>
        <taxon>Actinomycetes</taxon>
        <taxon>Kitasatosporales</taxon>
        <taxon>Streptomycetaceae</taxon>
        <taxon>Streptomyces</taxon>
    </lineage>
</organism>